<dbReference type="Proteomes" id="UP001150538">
    <property type="component" value="Unassembled WGS sequence"/>
</dbReference>
<organism evidence="11 12">
    <name type="scientific">Mycoemilia scoparia</name>
    <dbReference type="NCBI Taxonomy" id="417184"/>
    <lineage>
        <taxon>Eukaryota</taxon>
        <taxon>Fungi</taxon>
        <taxon>Fungi incertae sedis</taxon>
        <taxon>Zoopagomycota</taxon>
        <taxon>Kickxellomycotina</taxon>
        <taxon>Kickxellomycetes</taxon>
        <taxon>Kickxellales</taxon>
        <taxon>Kickxellaceae</taxon>
        <taxon>Mycoemilia</taxon>
    </lineage>
</organism>
<comment type="similarity">
    <text evidence="3">Belongs to the ATP phosphoribosyltransferase family.</text>
</comment>
<comment type="catalytic activity">
    <reaction evidence="1">
        <text>1-(5-phospho-beta-D-ribosyl)-ATP + diphosphate = 5-phospho-alpha-D-ribose 1-diphosphate + ATP</text>
        <dbReference type="Rhea" id="RHEA:18473"/>
        <dbReference type="ChEBI" id="CHEBI:30616"/>
        <dbReference type="ChEBI" id="CHEBI:33019"/>
        <dbReference type="ChEBI" id="CHEBI:58017"/>
        <dbReference type="ChEBI" id="CHEBI:73183"/>
        <dbReference type="EC" id="2.4.2.17"/>
    </reaction>
</comment>
<evidence type="ECO:0000256" key="7">
    <source>
        <dbReference type="ARBA" id="ARBA00022679"/>
    </source>
</evidence>
<evidence type="ECO:0000256" key="6">
    <source>
        <dbReference type="ARBA" id="ARBA00022676"/>
    </source>
</evidence>
<feature type="domain" description="Histidine biosynthesis HisG C-terminal" evidence="10">
    <location>
        <begin position="226"/>
        <end position="298"/>
    </location>
</feature>
<evidence type="ECO:0000313" key="11">
    <source>
        <dbReference type="EMBL" id="KAJ1919058.1"/>
    </source>
</evidence>
<protein>
    <recommendedName>
        <fullName evidence="4">ATP phosphoribosyltransferase</fullName>
        <ecNumber evidence="4">2.4.2.17</ecNumber>
    </recommendedName>
</protein>
<evidence type="ECO:0000256" key="3">
    <source>
        <dbReference type="ARBA" id="ARBA00009372"/>
    </source>
</evidence>
<keyword evidence="5" id="KW-0028">Amino-acid biosynthesis</keyword>
<dbReference type="HAMAP" id="MF_00079">
    <property type="entry name" value="HisG_Long"/>
    <property type="match status" value="1"/>
</dbReference>
<dbReference type="InterPro" id="IPR020621">
    <property type="entry name" value="ATP-PRT_HisG_long"/>
</dbReference>
<dbReference type="Gene3D" id="3.30.70.120">
    <property type="match status" value="1"/>
</dbReference>
<dbReference type="GO" id="GO:0000287">
    <property type="term" value="F:magnesium ion binding"/>
    <property type="evidence" value="ECO:0007669"/>
    <property type="project" value="InterPro"/>
</dbReference>
<proteinExistence type="inferred from homology"/>
<evidence type="ECO:0000256" key="1">
    <source>
        <dbReference type="ARBA" id="ARBA00000915"/>
    </source>
</evidence>
<dbReference type="InterPro" id="IPR015867">
    <property type="entry name" value="N-reg_PII/ATP_PRibTrfase_C"/>
</dbReference>
<feature type="domain" description="ATP phosphoribosyltransferase catalytic" evidence="9">
    <location>
        <begin position="61"/>
        <end position="220"/>
    </location>
</feature>
<name>A0A9W7ZXZ8_9FUNG</name>
<evidence type="ECO:0000256" key="2">
    <source>
        <dbReference type="ARBA" id="ARBA00004667"/>
    </source>
</evidence>
<reference evidence="11" key="1">
    <citation type="submission" date="2022-07" db="EMBL/GenBank/DDBJ databases">
        <title>Phylogenomic reconstructions and comparative analyses of Kickxellomycotina fungi.</title>
        <authorList>
            <person name="Reynolds N.K."/>
            <person name="Stajich J.E."/>
            <person name="Barry K."/>
            <person name="Grigoriev I.V."/>
            <person name="Crous P."/>
            <person name="Smith M.E."/>
        </authorList>
    </citation>
    <scope>NUCLEOTIDE SEQUENCE</scope>
    <source>
        <strain evidence="11">NBRC 100468</strain>
    </source>
</reference>
<dbReference type="InterPro" id="IPR001348">
    <property type="entry name" value="ATP_PRibTrfase_HisG"/>
</dbReference>
<evidence type="ECO:0000313" key="12">
    <source>
        <dbReference type="Proteomes" id="UP001150538"/>
    </source>
</evidence>
<dbReference type="PANTHER" id="PTHR21403">
    <property type="entry name" value="ATP PHOSPHORIBOSYLTRANSFERASE ATP-PRTASE"/>
    <property type="match status" value="1"/>
</dbReference>
<dbReference type="NCBIfam" id="TIGR00070">
    <property type="entry name" value="hisG"/>
    <property type="match status" value="1"/>
</dbReference>
<sequence length="301" mass="32595">MSAPSMPDTSDRLIFAIPKKGRLYEKSLNLLENIGVQFYRKPRHDIALVSNLPVAIVFLPAADIAKYVAEGNVDLGITGIDIIQESQCEDRVQQLLKVGFGKCKLQVQAPVASGVSSSEELVGKRIVTSFPHLTAKHFNELEKALGKEAGSTRIQFVSGSVEAACGLGLADGIVDLVESGETMKAAGLWAIDTIIPTESILIGNQKTRFPELAEKLRARVEGVITAKKYVLCQYNIHRDSLPAAQKVAPGRQSPTVTSLEQSGWVGVSVMIERNEVADKMDQLKSLGATDILILQISNCRV</sequence>
<keyword evidence="8" id="KW-0368">Histidine biosynthesis</keyword>
<dbReference type="Pfam" id="PF08029">
    <property type="entry name" value="HisG_C"/>
    <property type="match status" value="1"/>
</dbReference>
<dbReference type="InterPro" id="IPR018198">
    <property type="entry name" value="ATP_PRibTrfase_CS"/>
</dbReference>
<keyword evidence="12" id="KW-1185">Reference proteome</keyword>
<dbReference type="InterPro" id="IPR013820">
    <property type="entry name" value="ATP_PRibTrfase_cat"/>
</dbReference>
<dbReference type="EMBL" id="JANBPU010000033">
    <property type="protein sequence ID" value="KAJ1919058.1"/>
    <property type="molecule type" value="Genomic_DNA"/>
</dbReference>
<dbReference type="OrthoDB" id="2574at2759"/>
<dbReference type="EC" id="2.4.2.17" evidence="4"/>
<dbReference type="AlphaFoldDB" id="A0A9W7ZXZ8"/>
<keyword evidence="7 11" id="KW-0808">Transferase</keyword>
<dbReference type="SUPFAM" id="SSF54913">
    <property type="entry name" value="GlnB-like"/>
    <property type="match status" value="1"/>
</dbReference>
<evidence type="ECO:0000256" key="5">
    <source>
        <dbReference type="ARBA" id="ARBA00022605"/>
    </source>
</evidence>
<dbReference type="NCBIfam" id="TIGR03455">
    <property type="entry name" value="HisG_C-term"/>
    <property type="match status" value="1"/>
</dbReference>
<dbReference type="GO" id="GO:0000105">
    <property type="term" value="P:L-histidine biosynthetic process"/>
    <property type="evidence" value="ECO:0007669"/>
    <property type="project" value="UniProtKB-KW"/>
</dbReference>
<gene>
    <name evidence="11" type="primary">HIS1</name>
    <name evidence="11" type="ORF">H4219_002212</name>
</gene>
<dbReference type="GO" id="GO:0005737">
    <property type="term" value="C:cytoplasm"/>
    <property type="evidence" value="ECO:0007669"/>
    <property type="project" value="InterPro"/>
</dbReference>
<dbReference type="Gene3D" id="3.40.190.10">
    <property type="entry name" value="Periplasmic binding protein-like II"/>
    <property type="match status" value="2"/>
</dbReference>
<dbReference type="PROSITE" id="PS01316">
    <property type="entry name" value="ATP_P_PHORIBOSYLTR"/>
    <property type="match status" value="1"/>
</dbReference>
<evidence type="ECO:0000259" key="9">
    <source>
        <dbReference type="Pfam" id="PF01634"/>
    </source>
</evidence>
<dbReference type="PANTHER" id="PTHR21403:SF8">
    <property type="entry name" value="ATP PHOSPHORIBOSYLTRANSFERASE"/>
    <property type="match status" value="1"/>
</dbReference>
<dbReference type="SUPFAM" id="SSF53850">
    <property type="entry name" value="Periplasmic binding protein-like II"/>
    <property type="match status" value="1"/>
</dbReference>
<comment type="caution">
    <text evidence="11">The sequence shown here is derived from an EMBL/GenBank/DDBJ whole genome shotgun (WGS) entry which is preliminary data.</text>
</comment>
<dbReference type="InterPro" id="IPR013115">
    <property type="entry name" value="HisG_C"/>
</dbReference>
<keyword evidence="6 11" id="KW-0328">Glycosyltransferase</keyword>
<dbReference type="InterPro" id="IPR011322">
    <property type="entry name" value="N-reg_PII-like_a/b"/>
</dbReference>
<accession>A0A9W7ZXZ8</accession>
<dbReference type="GO" id="GO:0003879">
    <property type="term" value="F:ATP phosphoribosyltransferase activity"/>
    <property type="evidence" value="ECO:0007669"/>
    <property type="project" value="UniProtKB-EC"/>
</dbReference>
<dbReference type="Pfam" id="PF01634">
    <property type="entry name" value="HisG"/>
    <property type="match status" value="1"/>
</dbReference>
<comment type="pathway">
    <text evidence="2">Amino-acid biosynthesis; L-histidine biosynthesis; L-histidine from 5-phospho-alpha-D-ribose 1-diphosphate: step 1/9.</text>
</comment>
<evidence type="ECO:0000259" key="10">
    <source>
        <dbReference type="Pfam" id="PF08029"/>
    </source>
</evidence>
<dbReference type="FunFam" id="3.40.190.10:FF:000123">
    <property type="entry name" value="HIS1p ATP phosphoribosyltransferase"/>
    <property type="match status" value="1"/>
</dbReference>
<evidence type="ECO:0000256" key="8">
    <source>
        <dbReference type="ARBA" id="ARBA00023102"/>
    </source>
</evidence>
<evidence type="ECO:0000256" key="4">
    <source>
        <dbReference type="ARBA" id="ARBA00011946"/>
    </source>
</evidence>